<gene>
    <name evidence="5" type="primary">LOC113794544</name>
</gene>
<dbReference type="Proteomes" id="UP000515146">
    <property type="component" value="Unplaced"/>
</dbReference>
<dbReference type="KEGG" id="dpte:113794544"/>
<dbReference type="InParanoid" id="A0A6P6Y7E9"/>
<comment type="similarity">
    <text evidence="1 2">Belongs to the NAC-beta family.</text>
</comment>
<proteinExistence type="inferred from homology"/>
<dbReference type="InterPro" id="IPR038187">
    <property type="entry name" value="NAC_A/B_dom_sf"/>
</dbReference>
<accession>A0A6P6Y7E9</accession>
<evidence type="ECO:0000313" key="5">
    <source>
        <dbReference type="RefSeq" id="XP_027200454.1"/>
    </source>
</evidence>
<dbReference type="OrthoDB" id="8033832at2759"/>
<dbReference type="Pfam" id="PF01849">
    <property type="entry name" value="NAC"/>
    <property type="match status" value="1"/>
</dbReference>
<evidence type="ECO:0000256" key="2">
    <source>
        <dbReference type="RuleBase" id="RU361272"/>
    </source>
</evidence>
<evidence type="ECO:0000256" key="1">
    <source>
        <dbReference type="ARBA" id="ARBA00005296"/>
    </source>
</evidence>
<dbReference type="CTD" id="45827"/>
<sequence length="200" mass="21175">MNVEKLAKLQSQVRIGGKGTARRKKKVVHRTATTDDKKLQSSLKKLTVNSIPGIEEVNMFKEDGTVIHFTNPKVQASLAANTFAITGQSEQKRISDMMPGILNQLRPENLSRLNNLFSDLAGAGGGGAGGQSNNVADLLAAAAAAQKQQEQSDGGNFASAAAAAAAGSSAIIEEENDDDDEVPELVQNFDEAARINEIKE</sequence>
<dbReference type="AlphaFoldDB" id="A0A6P6Y7E9"/>
<dbReference type="Gene3D" id="2.20.70.30">
    <property type="entry name" value="Nascent polypeptide-associated complex domain"/>
    <property type="match status" value="1"/>
</dbReference>
<reference evidence="5" key="1">
    <citation type="submission" date="2025-08" db="UniProtKB">
        <authorList>
            <consortium name="RefSeq"/>
        </authorList>
    </citation>
    <scope>IDENTIFICATION</scope>
    <source>
        <strain evidence="5">Airmid</strain>
    </source>
</reference>
<dbReference type="FunFam" id="2.20.70.30:FF:000001">
    <property type="entry name" value="Transcription factor BTF3 homolog"/>
    <property type="match status" value="1"/>
</dbReference>
<evidence type="ECO:0000259" key="3">
    <source>
        <dbReference type="PROSITE" id="PS51151"/>
    </source>
</evidence>
<keyword evidence="4" id="KW-1185">Reference proteome</keyword>
<dbReference type="SMART" id="SM01407">
    <property type="entry name" value="NAC"/>
    <property type="match status" value="1"/>
</dbReference>
<dbReference type="PROSITE" id="PS51151">
    <property type="entry name" value="NAC_AB"/>
    <property type="match status" value="1"/>
</dbReference>
<protein>
    <recommendedName>
        <fullName evidence="2">Transcription factor BTF3</fullName>
    </recommendedName>
</protein>
<dbReference type="PANTHER" id="PTHR10351">
    <property type="entry name" value="TRANSCRIPTION FACTOR BTF3 FAMILY MEMBER"/>
    <property type="match status" value="1"/>
</dbReference>
<feature type="domain" description="NAC-A/B" evidence="3">
    <location>
        <begin position="33"/>
        <end position="98"/>
    </location>
</feature>
<dbReference type="CDD" id="cd22055">
    <property type="entry name" value="NAC_BTF3"/>
    <property type="match status" value="1"/>
</dbReference>
<organism evidence="4 5">
    <name type="scientific">Dermatophagoides pteronyssinus</name>
    <name type="common">European house dust mite</name>
    <dbReference type="NCBI Taxonomy" id="6956"/>
    <lineage>
        <taxon>Eukaryota</taxon>
        <taxon>Metazoa</taxon>
        <taxon>Ecdysozoa</taxon>
        <taxon>Arthropoda</taxon>
        <taxon>Chelicerata</taxon>
        <taxon>Arachnida</taxon>
        <taxon>Acari</taxon>
        <taxon>Acariformes</taxon>
        <taxon>Sarcoptiformes</taxon>
        <taxon>Astigmata</taxon>
        <taxon>Psoroptidia</taxon>
        <taxon>Analgoidea</taxon>
        <taxon>Pyroglyphidae</taxon>
        <taxon>Dermatophagoidinae</taxon>
        <taxon>Dermatophagoides</taxon>
    </lineage>
</organism>
<dbReference type="InterPro" id="IPR002715">
    <property type="entry name" value="Nas_poly-pep-assoc_cplx_dom"/>
</dbReference>
<dbReference type="RefSeq" id="XP_027200454.1">
    <property type="nucleotide sequence ID" value="XM_027344653.1"/>
</dbReference>
<name>A0A6P6Y7E9_DERPT</name>
<dbReference type="FunCoup" id="A0A6P6Y7E9">
    <property type="interactions" value="1691"/>
</dbReference>
<evidence type="ECO:0000313" key="4">
    <source>
        <dbReference type="Proteomes" id="UP000515146"/>
    </source>
</evidence>
<dbReference type="OMA" id="NIVNKWR"/>
<dbReference type="InterPro" id="IPR039370">
    <property type="entry name" value="BTF3"/>
</dbReference>